<reference evidence="2" key="1">
    <citation type="journal article" date="2015" name="Nature">
        <title>Complex archaea that bridge the gap between prokaryotes and eukaryotes.</title>
        <authorList>
            <person name="Spang A."/>
            <person name="Saw J.H."/>
            <person name="Jorgensen S.L."/>
            <person name="Zaremba-Niedzwiedzka K."/>
            <person name="Martijn J."/>
            <person name="Lind A.E."/>
            <person name="van Eijk R."/>
            <person name="Schleper C."/>
            <person name="Guy L."/>
            <person name="Ettema T.J."/>
        </authorList>
    </citation>
    <scope>NUCLEOTIDE SEQUENCE</scope>
</reference>
<evidence type="ECO:0000256" key="1">
    <source>
        <dbReference type="SAM" id="MobiDB-lite"/>
    </source>
</evidence>
<name>A0A0F9D7N5_9ZZZZ</name>
<feature type="region of interest" description="Disordered" evidence="1">
    <location>
        <begin position="1"/>
        <end position="26"/>
    </location>
</feature>
<feature type="compositionally biased region" description="Basic and acidic residues" evidence="1">
    <location>
        <begin position="1"/>
        <end position="12"/>
    </location>
</feature>
<organism evidence="2">
    <name type="scientific">marine sediment metagenome</name>
    <dbReference type="NCBI Taxonomy" id="412755"/>
    <lineage>
        <taxon>unclassified sequences</taxon>
        <taxon>metagenomes</taxon>
        <taxon>ecological metagenomes</taxon>
    </lineage>
</organism>
<proteinExistence type="predicted"/>
<dbReference type="AlphaFoldDB" id="A0A0F9D7N5"/>
<comment type="caution">
    <text evidence="2">The sequence shown here is derived from an EMBL/GenBank/DDBJ whole genome shotgun (WGS) entry which is preliminary data.</text>
</comment>
<evidence type="ECO:0000313" key="2">
    <source>
        <dbReference type="EMBL" id="KKL13781.1"/>
    </source>
</evidence>
<sequence length="182" mass="21954">MAQTKEEKKIYQKEYYQNNKERLNIQSKEYRQANREKASAHAKEYRRGHKEKINARMKEYHRNKRATDPKYRLNINISAAIRQSLKGNKGGRHWETLVRYTLTQFEKHMERLGAKIENHGRGPGKWEIDHIIPRSVFNFTRPRDEDFKRCWALSNLRPLWGYENQAKQAKLEKHFQPSLIFN</sequence>
<dbReference type="EMBL" id="LAZR01040722">
    <property type="protein sequence ID" value="KKL13781.1"/>
    <property type="molecule type" value="Genomic_DNA"/>
</dbReference>
<gene>
    <name evidence="2" type="ORF">LCGC14_2522310</name>
</gene>
<protein>
    <submittedName>
        <fullName evidence="2">Uncharacterized protein</fullName>
    </submittedName>
</protein>
<accession>A0A0F9D7N5</accession>